<evidence type="ECO:0000256" key="4">
    <source>
        <dbReference type="ARBA" id="ARBA00023242"/>
    </source>
</evidence>
<keyword evidence="5" id="KW-0175">Coiled coil</keyword>
<keyword evidence="3" id="KW-0804">Transcription</keyword>
<dbReference type="GO" id="GO:0005634">
    <property type="term" value="C:nucleus"/>
    <property type="evidence" value="ECO:0007669"/>
    <property type="project" value="UniProtKB-SubCell"/>
</dbReference>
<accession>A0AAQ3NIK6</accession>
<dbReference type="PANTHER" id="PTHR45959:SF34">
    <property type="entry name" value="BASIC HELIX LOOP HELIX (BHLH) DNA-BINDING FAMILY PROTEIN"/>
    <property type="match status" value="1"/>
</dbReference>
<gene>
    <name evidence="7" type="ORF">V8G54_014181</name>
</gene>
<organism evidence="7 8">
    <name type="scientific">Vigna mungo</name>
    <name type="common">Black gram</name>
    <name type="synonym">Phaseolus mungo</name>
    <dbReference type="NCBI Taxonomy" id="3915"/>
    <lineage>
        <taxon>Eukaryota</taxon>
        <taxon>Viridiplantae</taxon>
        <taxon>Streptophyta</taxon>
        <taxon>Embryophyta</taxon>
        <taxon>Tracheophyta</taxon>
        <taxon>Spermatophyta</taxon>
        <taxon>Magnoliopsida</taxon>
        <taxon>eudicotyledons</taxon>
        <taxon>Gunneridae</taxon>
        <taxon>Pentapetalae</taxon>
        <taxon>rosids</taxon>
        <taxon>fabids</taxon>
        <taxon>Fabales</taxon>
        <taxon>Fabaceae</taxon>
        <taxon>Papilionoideae</taxon>
        <taxon>50 kb inversion clade</taxon>
        <taxon>NPAAA clade</taxon>
        <taxon>indigoferoid/millettioid clade</taxon>
        <taxon>Phaseoleae</taxon>
        <taxon>Vigna</taxon>
    </lineage>
</organism>
<protein>
    <recommendedName>
        <fullName evidence="6">BHLH domain-containing protein</fullName>
    </recommendedName>
</protein>
<evidence type="ECO:0000256" key="1">
    <source>
        <dbReference type="ARBA" id="ARBA00004123"/>
    </source>
</evidence>
<dbReference type="InterPro" id="IPR052610">
    <property type="entry name" value="bHLH_transcription_regulator"/>
</dbReference>
<dbReference type="InterPro" id="IPR011598">
    <property type="entry name" value="bHLH_dom"/>
</dbReference>
<dbReference type="SMART" id="SM00353">
    <property type="entry name" value="HLH"/>
    <property type="match status" value="1"/>
</dbReference>
<dbReference type="SUPFAM" id="SSF47459">
    <property type="entry name" value="HLH, helix-loop-helix DNA-binding domain"/>
    <property type="match status" value="1"/>
</dbReference>
<evidence type="ECO:0000256" key="3">
    <source>
        <dbReference type="ARBA" id="ARBA00023163"/>
    </source>
</evidence>
<dbReference type="InterPro" id="IPR036638">
    <property type="entry name" value="HLH_DNA-bd_sf"/>
</dbReference>
<keyword evidence="2" id="KW-0805">Transcription regulation</keyword>
<dbReference type="AlphaFoldDB" id="A0AAQ3NIK6"/>
<dbReference type="PROSITE" id="PS50888">
    <property type="entry name" value="BHLH"/>
    <property type="match status" value="1"/>
</dbReference>
<dbReference type="GO" id="GO:0046983">
    <property type="term" value="F:protein dimerization activity"/>
    <property type="evidence" value="ECO:0007669"/>
    <property type="project" value="InterPro"/>
</dbReference>
<reference evidence="7 8" key="1">
    <citation type="journal article" date="2023" name="Life. Sci Alliance">
        <title>Evolutionary insights into 3D genome organization and epigenetic landscape of Vigna mungo.</title>
        <authorList>
            <person name="Junaid A."/>
            <person name="Singh B."/>
            <person name="Bhatia S."/>
        </authorList>
    </citation>
    <scope>NUCLEOTIDE SEQUENCE [LARGE SCALE GENOMIC DNA]</scope>
    <source>
        <strain evidence="7">Urdbean</strain>
    </source>
</reference>
<dbReference type="Gene3D" id="4.10.280.10">
    <property type="entry name" value="Helix-loop-helix DNA-binding domain"/>
    <property type="match status" value="1"/>
</dbReference>
<evidence type="ECO:0000313" key="7">
    <source>
        <dbReference type="EMBL" id="WVZ09651.1"/>
    </source>
</evidence>
<keyword evidence="4" id="KW-0539">Nucleus</keyword>
<dbReference type="Pfam" id="PF00010">
    <property type="entry name" value="HLH"/>
    <property type="match status" value="1"/>
</dbReference>
<dbReference type="PANTHER" id="PTHR45959">
    <property type="entry name" value="BHLH TRANSCRIPTION FACTOR"/>
    <property type="match status" value="1"/>
</dbReference>
<evidence type="ECO:0000256" key="2">
    <source>
        <dbReference type="ARBA" id="ARBA00023015"/>
    </source>
</evidence>
<evidence type="ECO:0000256" key="5">
    <source>
        <dbReference type="SAM" id="Coils"/>
    </source>
</evidence>
<name>A0AAQ3NIK6_VIGMU</name>
<dbReference type="EMBL" id="CP144696">
    <property type="protein sequence ID" value="WVZ09651.1"/>
    <property type="molecule type" value="Genomic_DNA"/>
</dbReference>
<evidence type="ECO:0000259" key="6">
    <source>
        <dbReference type="PROSITE" id="PS50888"/>
    </source>
</evidence>
<comment type="subcellular location">
    <subcellularLocation>
        <location evidence="1">Nucleus</location>
    </subcellularLocation>
</comment>
<dbReference type="CDD" id="cd11452">
    <property type="entry name" value="bHLH_AtNAI1_like"/>
    <property type="match status" value="1"/>
</dbReference>
<feature type="coiled-coil region" evidence="5">
    <location>
        <begin position="235"/>
        <end position="262"/>
    </location>
</feature>
<dbReference type="Proteomes" id="UP001374535">
    <property type="component" value="Chromosome 5"/>
</dbReference>
<sequence>MGYIFTRAPIHPSLYKRRKLKMMEIASANYLPELEMEYPTFLDQYQMDSFACPLNDFDFESFSGSPESNSSYQLNSETILNCFPAQSPDDQSFTPPRPTKRLKNTFNTFKTCAGDSISHNVSTSPSSHLISFGHFNASPRASQQFHNFHVKPKSENPSSENVDVTDFVSQGSYQDKTFFTSDNRTNQVGLTTRNPIQAQEHVIAERKRREKLSQRFIALSAVLPGLKKMDKASVLGDAIKYVKQLRERVQNLEEKTAKITTGSSVLVKRSILFADGENSDSHCPNSLPEIEVRVSGKDVLIRTQSDKHSGRAAVILGELEKLHFIVQSSSLLPFGNNNIDVTIIAQMKENYMAAKDLLGRLRKALKQVDGA</sequence>
<proteinExistence type="predicted"/>
<keyword evidence="8" id="KW-1185">Reference proteome</keyword>
<evidence type="ECO:0000313" key="8">
    <source>
        <dbReference type="Proteomes" id="UP001374535"/>
    </source>
</evidence>
<feature type="domain" description="BHLH" evidence="6">
    <location>
        <begin position="196"/>
        <end position="245"/>
    </location>
</feature>